<dbReference type="GO" id="GO:0009086">
    <property type="term" value="P:methionine biosynthetic process"/>
    <property type="evidence" value="ECO:0007669"/>
    <property type="project" value="UniProtKB-KW"/>
</dbReference>
<comment type="pathway">
    <text evidence="2 12">One-carbon metabolism; tetrahydrofolate interconversion.</text>
</comment>
<dbReference type="InterPro" id="IPR003171">
    <property type="entry name" value="Mehydrof_redctse-like"/>
</dbReference>
<sequence length="279" mass="30180">MAQNASFPISFEFFPTKTAEGAAKHVQVRQALYARQPEFCSVTYGAGGSTQSGTFAMVQAIQQEGVAAASHFSCIGATRQSVRSQLQQLKDMGVRRLVALRGDLPSGYGLGGEFQYASDLVAFIRAEFGDFFHIEVAAYPEVHPQARSPEADLRALAAKAQAGANSAITQYFFNADAYARFVDDAQRLGVGIPVVPGIMPILNATQLMRFSDATGAEIPRWIRLRLQAFGDDTASIRAFGLDVVTRLCEQLRSLGAPGLHFYTMNQSTATLALCDRLGL</sequence>
<evidence type="ECO:0000256" key="12">
    <source>
        <dbReference type="RuleBase" id="RU003862"/>
    </source>
</evidence>
<evidence type="ECO:0000256" key="10">
    <source>
        <dbReference type="ARBA" id="ARBA00034478"/>
    </source>
</evidence>
<dbReference type="CDD" id="cd00537">
    <property type="entry name" value="MTHFR"/>
    <property type="match status" value="1"/>
</dbReference>
<evidence type="ECO:0000256" key="8">
    <source>
        <dbReference type="ARBA" id="ARBA00023027"/>
    </source>
</evidence>
<evidence type="ECO:0000313" key="14">
    <source>
        <dbReference type="Proteomes" id="UP000664731"/>
    </source>
</evidence>
<evidence type="ECO:0000256" key="6">
    <source>
        <dbReference type="ARBA" id="ARBA00022827"/>
    </source>
</evidence>
<dbReference type="PANTHER" id="PTHR45754:SF3">
    <property type="entry name" value="METHYLENETETRAHYDROFOLATE REDUCTASE (NADPH)"/>
    <property type="match status" value="1"/>
</dbReference>
<evidence type="ECO:0000256" key="2">
    <source>
        <dbReference type="ARBA" id="ARBA00004777"/>
    </source>
</evidence>
<comment type="pathway">
    <text evidence="10">Amino-acid biosynthesis; L-methionine biosynthesis via de novo pathway.</text>
</comment>
<comment type="cofactor">
    <cofactor evidence="1 12">
        <name>FAD</name>
        <dbReference type="ChEBI" id="CHEBI:57692"/>
    </cofactor>
</comment>
<dbReference type="RefSeq" id="WP_207575571.1">
    <property type="nucleotide sequence ID" value="NZ_JAFNME010000021.1"/>
</dbReference>
<evidence type="ECO:0000256" key="5">
    <source>
        <dbReference type="ARBA" id="ARBA00022630"/>
    </source>
</evidence>
<keyword evidence="5 12" id="KW-0285">Flavoprotein</keyword>
<dbReference type="GO" id="GO:0106312">
    <property type="term" value="F:methylenetetrahydrofolate reductase (NADH) activity"/>
    <property type="evidence" value="ECO:0007669"/>
    <property type="project" value="UniProtKB-EC"/>
</dbReference>
<keyword evidence="14" id="KW-1185">Reference proteome</keyword>
<comment type="similarity">
    <text evidence="3 12">Belongs to the methylenetetrahydrofolate reductase family.</text>
</comment>
<protein>
    <recommendedName>
        <fullName evidence="12">Methylenetetrahydrofolate reductase</fullName>
        <ecNumber evidence="12">1.5.1.54</ecNumber>
    </recommendedName>
</protein>
<dbReference type="Gene3D" id="3.20.20.220">
    <property type="match status" value="1"/>
</dbReference>
<dbReference type="InterPro" id="IPR004620">
    <property type="entry name" value="MTHF_reductase_bac"/>
</dbReference>
<evidence type="ECO:0000256" key="1">
    <source>
        <dbReference type="ARBA" id="ARBA00001974"/>
    </source>
</evidence>
<dbReference type="PANTHER" id="PTHR45754">
    <property type="entry name" value="METHYLENETETRAHYDROFOLATE REDUCTASE"/>
    <property type="match status" value="1"/>
</dbReference>
<gene>
    <name evidence="13" type="primary">metF</name>
    <name evidence="13" type="ORF">J1777_10105</name>
</gene>
<comment type="catalytic activity">
    <reaction evidence="11">
        <text>(6S)-5-methyl-5,6,7,8-tetrahydrofolate + NAD(+) = (6R)-5,10-methylene-5,6,7,8-tetrahydrofolate + NADH + H(+)</text>
        <dbReference type="Rhea" id="RHEA:19821"/>
        <dbReference type="ChEBI" id="CHEBI:15378"/>
        <dbReference type="ChEBI" id="CHEBI:15636"/>
        <dbReference type="ChEBI" id="CHEBI:18608"/>
        <dbReference type="ChEBI" id="CHEBI:57540"/>
        <dbReference type="ChEBI" id="CHEBI:57945"/>
        <dbReference type="EC" id="1.5.1.54"/>
    </reaction>
    <physiologicalReaction direction="right-to-left" evidence="11">
        <dbReference type="Rhea" id="RHEA:19823"/>
    </physiologicalReaction>
</comment>
<dbReference type="Proteomes" id="UP000664731">
    <property type="component" value="Unassembled WGS sequence"/>
</dbReference>
<keyword evidence="7 12" id="KW-0560">Oxidoreductase</keyword>
<name>A0A939KC30_9BURK</name>
<dbReference type="NCBIfam" id="TIGR00676">
    <property type="entry name" value="fadh2"/>
    <property type="match status" value="1"/>
</dbReference>
<keyword evidence="8" id="KW-0520">NAD</keyword>
<reference evidence="13" key="1">
    <citation type="submission" date="2021-03" db="EMBL/GenBank/DDBJ databases">
        <title>Comamonas denitrificans.</title>
        <authorList>
            <person name="Finster K."/>
        </authorList>
    </citation>
    <scope>NUCLEOTIDE SEQUENCE</scope>
    <source>
        <strain evidence="13">MM2021_4</strain>
    </source>
</reference>
<dbReference type="SUPFAM" id="SSF51730">
    <property type="entry name" value="FAD-linked oxidoreductase"/>
    <property type="match status" value="1"/>
</dbReference>
<dbReference type="InterPro" id="IPR029041">
    <property type="entry name" value="FAD-linked_oxidoreductase-like"/>
</dbReference>
<dbReference type="EC" id="1.5.1.54" evidence="12"/>
<dbReference type="GO" id="GO:0071949">
    <property type="term" value="F:FAD binding"/>
    <property type="evidence" value="ECO:0007669"/>
    <property type="project" value="TreeGrafter"/>
</dbReference>
<dbReference type="AlphaFoldDB" id="A0A939KC30"/>
<evidence type="ECO:0000256" key="7">
    <source>
        <dbReference type="ARBA" id="ARBA00023002"/>
    </source>
</evidence>
<evidence type="ECO:0000256" key="9">
    <source>
        <dbReference type="ARBA" id="ARBA00023167"/>
    </source>
</evidence>
<dbReference type="GO" id="GO:0035999">
    <property type="term" value="P:tetrahydrofolate interconversion"/>
    <property type="evidence" value="ECO:0007669"/>
    <property type="project" value="TreeGrafter"/>
</dbReference>
<evidence type="ECO:0000256" key="4">
    <source>
        <dbReference type="ARBA" id="ARBA00022605"/>
    </source>
</evidence>
<evidence type="ECO:0000256" key="3">
    <source>
        <dbReference type="ARBA" id="ARBA00006743"/>
    </source>
</evidence>
<proteinExistence type="inferred from homology"/>
<accession>A0A939KC30</accession>
<evidence type="ECO:0000313" key="13">
    <source>
        <dbReference type="EMBL" id="MBO1250172.1"/>
    </source>
</evidence>
<comment type="caution">
    <text evidence="13">The sequence shown here is derived from an EMBL/GenBank/DDBJ whole genome shotgun (WGS) entry which is preliminary data.</text>
</comment>
<dbReference type="Pfam" id="PF02219">
    <property type="entry name" value="MTHFR"/>
    <property type="match status" value="1"/>
</dbReference>
<dbReference type="EMBL" id="JAFNME010000021">
    <property type="protein sequence ID" value="MBO1250172.1"/>
    <property type="molecule type" value="Genomic_DNA"/>
</dbReference>
<evidence type="ECO:0000256" key="11">
    <source>
        <dbReference type="ARBA" id="ARBA00048628"/>
    </source>
</evidence>
<organism evidence="13 14">
    <name type="scientific">Comamonas denitrificans</name>
    <dbReference type="NCBI Taxonomy" id="117506"/>
    <lineage>
        <taxon>Bacteria</taxon>
        <taxon>Pseudomonadati</taxon>
        <taxon>Pseudomonadota</taxon>
        <taxon>Betaproteobacteria</taxon>
        <taxon>Burkholderiales</taxon>
        <taxon>Comamonadaceae</taxon>
        <taxon>Comamonas</taxon>
    </lineage>
</organism>
<dbReference type="GO" id="GO:0005829">
    <property type="term" value="C:cytosol"/>
    <property type="evidence" value="ECO:0007669"/>
    <property type="project" value="InterPro"/>
</dbReference>
<keyword evidence="4" id="KW-0028">Amino-acid biosynthesis</keyword>
<keyword evidence="9" id="KW-0486">Methionine biosynthesis</keyword>
<keyword evidence="6 12" id="KW-0274">FAD</keyword>